<proteinExistence type="predicted"/>
<evidence type="ECO:0000313" key="3">
    <source>
        <dbReference type="Proteomes" id="UP000677515"/>
    </source>
</evidence>
<dbReference type="InterPro" id="IPR002625">
    <property type="entry name" value="Smr_dom"/>
</dbReference>
<dbReference type="PANTHER" id="PTHR35562">
    <property type="entry name" value="DNA ENDONUCLEASE SMRA-RELATED"/>
    <property type="match status" value="1"/>
</dbReference>
<dbReference type="PANTHER" id="PTHR35562:SF2">
    <property type="entry name" value="DNA ENDONUCLEASE SMRA-RELATED"/>
    <property type="match status" value="1"/>
</dbReference>
<protein>
    <submittedName>
        <fullName evidence="2">DNA endonuclease SmrA</fullName>
    </submittedName>
</protein>
<dbReference type="SUPFAM" id="SSF160443">
    <property type="entry name" value="SMR domain-like"/>
    <property type="match status" value="1"/>
</dbReference>
<keyword evidence="2" id="KW-0540">Nuclease</keyword>
<dbReference type="Proteomes" id="UP000677515">
    <property type="component" value="Chromosome"/>
</dbReference>
<keyword evidence="2" id="KW-0378">Hydrolase</keyword>
<dbReference type="GO" id="GO:0004519">
    <property type="term" value="F:endonuclease activity"/>
    <property type="evidence" value="ECO:0007669"/>
    <property type="project" value="UniProtKB-KW"/>
</dbReference>
<organism evidence="2 3">
    <name type="scientific">Erwinia rhapontici</name>
    <name type="common">Pectobacterium rhapontici</name>
    <dbReference type="NCBI Taxonomy" id="55212"/>
    <lineage>
        <taxon>Bacteria</taxon>
        <taxon>Pseudomonadati</taxon>
        <taxon>Pseudomonadota</taxon>
        <taxon>Gammaproteobacteria</taxon>
        <taxon>Enterobacterales</taxon>
        <taxon>Erwiniaceae</taxon>
        <taxon>Erwinia</taxon>
    </lineage>
</organism>
<feature type="domain" description="Smr" evidence="1">
    <location>
        <begin position="104"/>
        <end position="185"/>
    </location>
</feature>
<name>A0ABM7N1D0_ERWRD</name>
<dbReference type="InterPro" id="IPR047688">
    <property type="entry name" value="Endonuc_SmrA"/>
</dbReference>
<dbReference type="Gene3D" id="3.30.1370.110">
    <property type="match status" value="1"/>
</dbReference>
<dbReference type="Pfam" id="PF01713">
    <property type="entry name" value="Smr"/>
    <property type="match status" value="1"/>
</dbReference>
<dbReference type="EMBL" id="AP024329">
    <property type="protein sequence ID" value="BCQ35214.1"/>
    <property type="molecule type" value="Genomic_DNA"/>
</dbReference>
<dbReference type="PROSITE" id="PS50828">
    <property type="entry name" value="SMR"/>
    <property type="match status" value="1"/>
</dbReference>
<keyword evidence="3" id="KW-1185">Reference proteome</keyword>
<gene>
    <name evidence="2" type="ORF">ERHA53_25570</name>
</gene>
<evidence type="ECO:0000259" key="1">
    <source>
        <dbReference type="PROSITE" id="PS50828"/>
    </source>
</evidence>
<keyword evidence="2" id="KW-0255">Endonuclease</keyword>
<accession>A0ABM7N1D0</accession>
<dbReference type="InterPro" id="IPR036063">
    <property type="entry name" value="Smr_dom_sf"/>
</dbReference>
<dbReference type="SMART" id="SM00463">
    <property type="entry name" value="SMR"/>
    <property type="match status" value="1"/>
</dbReference>
<evidence type="ECO:0000313" key="2">
    <source>
        <dbReference type="EMBL" id="BCQ35214.1"/>
    </source>
</evidence>
<reference evidence="2 3" key="1">
    <citation type="submission" date="2021-01" db="EMBL/GenBank/DDBJ databases">
        <title>Complete genome sequence of Erwinia rhapontici MAFF 311153.</title>
        <authorList>
            <person name="Morohoshi T."/>
            <person name="Someya N."/>
        </authorList>
    </citation>
    <scope>NUCLEOTIDE SEQUENCE [LARGE SCALE GENOMIC DNA]</scope>
    <source>
        <strain evidence="2 3">MAFF 311153</strain>
    </source>
</reference>
<dbReference type="NCBIfam" id="NF033154">
    <property type="entry name" value="endonuc_SmrA"/>
    <property type="match status" value="1"/>
</dbReference>
<sequence length="203" mass="22967">MQKTRAGRVLIGDNVMSNNADELELFKQAMGDVKPLKACSSTLWLPSSQNKVRQVLDPQLDNPLTTGLLDIVPLTTPLEYKAEGIQQGVLDKLFQGKYPPQATLNFIRYTVEQCRQALYLFMLQCVQDGLRNVLIVHGKGRDDASHANIVRSYLMRWLPQFEDVQAFCCARSQDGGTGACYVGLRKNEQARLENRERHAKRSR</sequence>